<dbReference type="EMBL" id="CP139558">
    <property type="protein sequence ID" value="WPU96412.1"/>
    <property type="molecule type" value="Genomic_DNA"/>
</dbReference>
<feature type="domain" description="DUF4365" evidence="2">
    <location>
        <begin position="40"/>
        <end position="173"/>
    </location>
</feature>
<evidence type="ECO:0000256" key="1">
    <source>
        <dbReference type="SAM" id="MobiDB-lite"/>
    </source>
</evidence>
<feature type="region of interest" description="Disordered" evidence="1">
    <location>
        <begin position="1"/>
        <end position="20"/>
    </location>
</feature>
<evidence type="ECO:0000259" key="2">
    <source>
        <dbReference type="Pfam" id="PF14280"/>
    </source>
</evidence>
<accession>A0ABZ0TVB5</accession>
<keyword evidence="4" id="KW-1185">Reference proteome</keyword>
<protein>
    <submittedName>
        <fullName evidence="3">DUF4365 domain-containing protein</fullName>
    </submittedName>
</protein>
<gene>
    <name evidence="3" type="ORF">SNE25_12870</name>
</gene>
<evidence type="ECO:0000313" key="4">
    <source>
        <dbReference type="Proteomes" id="UP001324380"/>
    </source>
</evidence>
<dbReference type="InterPro" id="IPR025375">
    <property type="entry name" value="DUF4365"/>
</dbReference>
<reference evidence="3 4" key="1">
    <citation type="submission" date="2023-11" db="EMBL/GenBank/DDBJ databases">
        <title>Analysis of the Genomes of Mucilaginibacter gossypii cycad 4 and M. sabulilitoris SNA2: microbes with the potential for plant growth promotion.</title>
        <authorList>
            <person name="Hirsch A.M."/>
            <person name="Humm E."/>
            <person name="Rubbi M."/>
            <person name="Del Vecchio G."/>
            <person name="Ha S.M."/>
            <person name="Pellegrini M."/>
            <person name="Gunsalus R.P."/>
        </authorList>
    </citation>
    <scope>NUCLEOTIDE SEQUENCE [LARGE SCALE GENOMIC DNA]</scope>
    <source>
        <strain evidence="3 4">SNA2</strain>
    </source>
</reference>
<proteinExistence type="predicted"/>
<sequence>MKSKKGTPSAEEYKKKEAQRTGNRIFGEMISEISRSNPDLYWRFRPGEDQDDKGIDYEHELEDRPTGDSLLIFKTQNKGTDNKVKRLVSTANKGFISFPIQVRHVWYYRRQINIGLLLIVVENNSKSIFWHSVQLDDGLDDLAAAAEKEGKKSITLYIDPCNQLTVTNFARFMSDLKSSTQVQQYRHQQFLRHPVLDSGQPVIDRSKHLLDQVYDLIQILFKEVRFYPVDLLIKNYPLKKQATYFCYYHTFNLETDHEELVELFQAGDVAEDGTVIFNDPAKVSGVTDAAIKFQTVYEQLFGNYIYVIRTRRKEVALKATHSKVCDCCMCRYRRFDISGAIAALKEPASNVREKLKMGYLSYQLRNMLDAAKFFLDAYEDALKEKSGISAVICVFNLMKLKKFIKEHYWEGNEHTDILEKIKKLDLKQTVERFKNPENQALLNWITENKFFTNAAEEGLNVAHKIRNHYYSQLSGGRQSNQQARDMISIYAELDTFLFGNYIIYDEFLEFEDVTILFVDAMYLSYAMNSEQPGRLIHFNDWLIHRLLFNAKPETLRERFSFYHLKEIDYQQLDGSTSFVQMLGNLFTLNQQLPADFKNYSDGRIQDFTRKYHRYQNNALVLAAQLKLSDADVNQIMKWVIEFLDGDQHLGFDGITALQYLIDRKSAQIEAAFFSKLLEMTVTIPDLRSEDLIYLLTGCIEKFNVRFTLPKPLFKQLYADTFQPEDQQRQSRENVITYYYKFLSTTEQRKVKAAIEKSLQKQFVIQDYYMAAIMDILPFAGDFYEQFKQLAVPKFPDPRVSGLFGQNQNRSTYTDMFINLCFKKGFDLSNGEFDVLRGANNYYDWLTNLSGFNYELFEPAWLKVYRTKYYFEQFKKQRMIRLKLAAYLKTNYDISLERIFFTLYDE</sequence>
<organism evidence="3 4">
    <name type="scientific">Mucilaginibacter sabulilitoris</name>
    <dbReference type="NCBI Taxonomy" id="1173583"/>
    <lineage>
        <taxon>Bacteria</taxon>
        <taxon>Pseudomonadati</taxon>
        <taxon>Bacteroidota</taxon>
        <taxon>Sphingobacteriia</taxon>
        <taxon>Sphingobacteriales</taxon>
        <taxon>Sphingobacteriaceae</taxon>
        <taxon>Mucilaginibacter</taxon>
    </lineage>
</organism>
<dbReference type="Pfam" id="PF14280">
    <property type="entry name" value="DUF4365"/>
    <property type="match status" value="1"/>
</dbReference>
<evidence type="ECO:0000313" key="3">
    <source>
        <dbReference type="EMBL" id="WPU96412.1"/>
    </source>
</evidence>
<name>A0ABZ0TVB5_9SPHI</name>
<dbReference type="Proteomes" id="UP001324380">
    <property type="component" value="Chromosome"/>
</dbReference>
<dbReference type="RefSeq" id="WP_321565506.1">
    <property type="nucleotide sequence ID" value="NZ_CP139558.1"/>
</dbReference>